<sequence length="125" mass="13396">MPRTSKAEAPLSLDEPEIEGRYVELGEYTVGYETHKADLDPAPLFRGLPGDRCQCPHWGTVVSGKVVFRYADHDEVYQAGDTYYGAPGHLPLVFAGTELVEFSPTAALAATMAVVGRNLAAAKAG</sequence>
<dbReference type="RefSeq" id="WP_125310560.1">
    <property type="nucleotide sequence ID" value="NZ_RSEC01000046.1"/>
</dbReference>
<keyword evidence="2" id="KW-1185">Reference proteome</keyword>
<dbReference type="OrthoDB" id="1119958at2"/>
<organism evidence="1 2">
    <name type="scientific">Amycolatopsis eburnea</name>
    <dbReference type="NCBI Taxonomy" id="2267691"/>
    <lineage>
        <taxon>Bacteria</taxon>
        <taxon>Bacillati</taxon>
        <taxon>Actinomycetota</taxon>
        <taxon>Actinomycetes</taxon>
        <taxon>Pseudonocardiales</taxon>
        <taxon>Pseudonocardiaceae</taxon>
        <taxon>Amycolatopsis</taxon>
    </lineage>
</organism>
<proteinExistence type="predicted"/>
<name>A0A427T907_9PSEU</name>
<dbReference type="AlphaFoldDB" id="A0A427T907"/>
<comment type="caution">
    <text evidence="1">The sequence shown here is derived from an EMBL/GenBank/DDBJ whole genome shotgun (WGS) entry which is preliminary data.</text>
</comment>
<reference evidence="1 2" key="1">
    <citation type="submission" date="2018-12" db="EMBL/GenBank/DDBJ databases">
        <title>Amycolatopsis eburnea sp. nov. actinomycete associate with arbuscular mycorrhiza fungal spore.</title>
        <authorList>
            <person name="Lumyong S."/>
            <person name="Chaiya L."/>
        </authorList>
    </citation>
    <scope>NUCLEOTIDE SEQUENCE [LARGE SCALE GENOMIC DNA]</scope>
    <source>
        <strain evidence="1 2">GLM-1</strain>
    </source>
</reference>
<dbReference type="EMBL" id="RSEC01000046">
    <property type="protein sequence ID" value="RSD17167.1"/>
    <property type="molecule type" value="Genomic_DNA"/>
</dbReference>
<evidence type="ECO:0000313" key="2">
    <source>
        <dbReference type="Proteomes" id="UP000267081"/>
    </source>
</evidence>
<dbReference type="Proteomes" id="UP000267081">
    <property type="component" value="Unassembled WGS sequence"/>
</dbReference>
<protein>
    <submittedName>
        <fullName evidence="1">Cupin domain-containing protein</fullName>
    </submittedName>
</protein>
<dbReference type="SUPFAM" id="SSF51182">
    <property type="entry name" value="RmlC-like cupins"/>
    <property type="match status" value="1"/>
</dbReference>
<dbReference type="InterPro" id="IPR011051">
    <property type="entry name" value="RmlC_Cupin_sf"/>
</dbReference>
<accession>A0A427T907</accession>
<evidence type="ECO:0000313" key="1">
    <source>
        <dbReference type="EMBL" id="RSD17167.1"/>
    </source>
</evidence>
<gene>
    <name evidence="1" type="ORF">EIY87_20505</name>
</gene>